<dbReference type="AlphaFoldDB" id="A0A2P5D4G8"/>
<proteinExistence type="predicted"/>
<keyword evidence="2" id="KW-1185">Reference proteome</keyword>
<accession>A0A2P5D4G8</accession>
<name>A0A2P5D4G8_PARAD</name>
<comment type="caution">
    <text evidence="1">The sequence shown here is derived from an EMBL/GenBank/DDBJ whole genome shotgun (WGS) entry which is preliminary data.</text>
</comment>
<evidence type="ECO:0000313" key="2">
    <source>
        <dbReference type="Proteomes" id="UP000237105"/>
    </source>
</evidence>
<sequence length="86" mass="9781">MIELEYGEVSDQVEILSRSLKLSDDLIEVEDNEELEHREHSDRVLETTIHHPQDPSHVKIAYFGSLLILYGCHLHSSLPSSLATVD</sequence>
<protein>
    <submittedName>
        <fullName evidence="1">Uncharacterized protein</fullName>
    </submittedName>
</protein>
<reference evidence="2" key="1">
    <citation type="submission" date="2016-06" db="EMBL/GenBank/DDBJ databases">
        <title>Parallel loss of symbiosis genes in relatives of nitrogen-fixing non-legume Parasponia.</title>
        <authorList>
            <person name="Van Velzen R."/>
            <person name="Holmer R."/>
            <person name="Bu F."/>
            <person name="Rutten L."/>
            <person name="Van Zeijl A."/>
            <person name="Liu W."/>
            <person name="Santuari L."/>
            <person name="Cao Q."/>
            <person name="Sharma T."/>
            <person name="Shen D."/>
            <person name="Roswanjaya Y."/>
            <person name="Wardhani T."/>
            <person name="Kalhor M.S."/>
            <person name="Jansen J."/>
            <person name="Van den Hoogen J."/>
            <person name="Gungor B."/>
            <person name="Hartog M."/>
            <person name="Hontelez J."/>
            <person name="Verver J."/>
            <person name="Yang W.-C."/>
            <person name="Schijlen E."/>
            <person name="Repin R."/>
            <person name="Schilthuizen M."/>
            <person name="Schranz E."/>
            <person name="Heidstra R."/>
            <person name="Miyata K."/>
            <person name="Fedorova E."/>
            <person name="Kohlen W."/>
            <person name="Bisseling T."/>
            <person name="Smit S."/>
            <person name="Geurts R."/>
        </authorList>
    </citation>
    <scope>NUCLEOTIDE SEQUENCE [LARGE SCALE GENOMIC DNA]</scope>
    <source>
        <strain evidence="2">cv. WU1-14</strain>
    </source>
</reference>
<evidence type="ECO:0000313" key="1">
    <source>
        <dbReference type="EMBL" id="PON68191.1"/>
    </source>
</evidence>
<gene>
    <name evidence="1" type="ORF">PanWU01x14_097510</name>
</gene>
<organism evidence="1 2">
    <name type="scientific">Parasponia andersonii</name>
    <name type="common">Sponia andersonii</name>
    <dbReference type="NCBI Taxonomy" id="3476"/>
    <lineage>
        <taxon>Eukaryota</taxon>
        <taxon>Viridiplantae</taxon>
        <taxon>Streptophyta</taxon>
        <taxon>Embryophyta</taxon>
        <taxon>Tracheophyta</taxon>
        <taxon>Spermatophyta</taxon>
        <taxon>Magnoliopsida</taxon>
        <taxon>eudicotyledons</taxon>
        <taxon>Gunneridae</taxon>
        <taxon>Pentapetalae</taxon>
        <taxon>rosids</taxon>
        <taxon>fabids</taxon>
        <taxon>Rosales</taxon>
        <taxon>Cannabaceae</taxon>
        <taxon>Parasponia</taxon>
    </lineage>
</organism>
<dbReference type="EMBL" id="JXTB01000065">
    <property type="protein sequence ID" value="PON68191.1"/>
    <property type="molecule type" value="Genomic_DNA"/>
</dbReference>
<dbReference type="Proteomes" id="UP000237105">
    <property type="component" value="Unassembled WGS sequence"/>
</dbReference>